<proteinExistence type="inferred from homology"/>
<feature type="transmembrane region" description="Helical" evidence="7">
    <location>
        <begin position="77"/>
        <end position="100"/>
    </location>
</feature>
<evidence type="ECO:0000256" key="3">
    <source>
        <dbReference type="ARBA" id="ARBA00022692"/>
    </source>
</evidence>
<dbReference type="Proteomes" id="UP000316921">
    <property type="component" value="Chromosome"/>
</dbReference>
<dbReference type="RefSeq" id="WP_145067686.1">
    <property type="nucleotide sequence ID" value="NZ_CP036287.1"/>
</dbReference>
<evidence type="ECO:0000259" key="8">
    <source>
        <dbReference type="Pfam" id="PF01618"/>
    </source>
</evidence>
<keyword evidence="6" id="KW-0813">Transport</keyword>
<dbReference type="Pfam" id="PF01618">
    <property type="entry name" value="MotA_ExbB"/>
    <property type="match status" value="1"/>
</dbReference>
<keyword evidence="5 7" id="KW-0472">Membrane</keyword>
<dbReference type="AlphaFoldDB" id="A0A518BNK6"/>
<keyword evidence="10" id="KW-1185">Reference proteome</keyword>
<sequence>MSAWIERGGPIMWPLLAVSFVTLTIVVERLLFWLREARVSSADALQSACKRLGVPGRRQSEIERLLDREEGRLSRGLGWLDTAVTAAPMLGILGTVLGIIDSFELLAADGAVDPLAISGGVAQALITTATGLAIALLALLPFNALRAAVGRRIGRLERDWRIVGEDSEARG</sequence>
<organism evidence="9 10">
    <name type="scientific">Engelhardtia mirabilis</name>
    <dbReference type="NCBI Taxonomy" id="2528011"/>
    <lineage>
        <taxon>Bacteria</taxon>
        <taxon>Pseudomonadati</taxon>
        <taxon>Planctomycetota</taxon>
        <taxon>Planctomycetia</taxon>
        <taxon>Planctomycetia incertae sedis</taxon>
        <taxon>Engelhardtia</taxon>
    </lineage>
</organism>
<evidence type="ECO:0000256" key="4">
    <source>
        <dbReference type="ARBA" id="ARBA00022989"/>
    </source>
</evidence>
<evidence type="ECO:0000256" key="5">
    <source>
        <dbReference type="ARBA" id="ARBA00023136"/>
    </source>
</evidence>
<accession>A0A518BNK6</accession>
<feature type="transmembrane region" description="Helical" evidence="7">
    <location>
        <begin position="12"/>
        <end position="32"/>
    </location>
</feature>
<keyword evidence="2" id="KW-1003">Cell membrane</keyword>
<feature type="domain" description="MotA/TolQ/ExbB proton channel" evidence="8">
    <location>
        <begin position="57"/>
        <end position="157"/>
    </location>
</feature>
<evidence type="ECO:0000313" key="10">
    <source>
        <dbReference type="Proteomes" id="UP000316921"/>
    </source>
</evidence>
<keyword evidence="6" id="KW-0653">Protein transport</keyword>
<dbReference type="InterPro" id="IPR050790">
    <property type="entry name" value="ExbB/TolQ_transport"/>
</dbReference>
<evidence type="ECO:0000313" key="9">
    <source>
        <dbReference type="EMBL" id="QDU68568.1"/>
    </source>
</evidence>
<dbReference type="PANTHER" id="PTHR30625">
    <property type="entry name" value="PROTEIN TOLQ"/>
    <property type="match status" value="1"/>
</dbReference>
<feature type="transmembrane region" description="Helical" evidence="7">
    <location>
        <begin position="120"/>
        <end position="145"/>
    </location>
</feature>
<keyword evidence="3 7" id="KW-0812">Transmembrane</keyword>
<evidence type="ECO:0000256" key="1">
    <source>
        <dbReference type="ARBA" id="ARBA00004651"/>
    </source>
</evidence>
<dbReference type="PANTHER" id="PTHR30625:SF17">
    <property type="entry name" value="TOLQ-RELATED"/>
    <property type="match status" value="1"/>
</dbReference>
<dbReference type="GO" id="GO:0005886">
    <property type="term" value="C:plasma membrane"/>
    <property type="evidence" value="ECO:0007669"/>
    <property type="project" value="UniProtKB-SubCell"/>
</dbReference>
<name>A0A518BNK6_9BACT</name>
<protein>
    <submittedName>
        <fullName evidence="9">Biopolymer transport protein ExbB</fullName>
    </submittedName>
</protein>
<dbReference type="KEGG" id="pbap:Pla133_36670"/>
<dbReference type="GO" id="GO:0017038">
    <property type="term" value="P:protein import"/>
    <property type="evidence" value="ECO:0007669"/>
    <property type="project" value="TreeGrafter"/>
</dbReference>
<dbReference type="InterPro" id="IPR002898">
    <property type="entry name" value="MotA_ExbB_proton_chnl"/>
</dbReference>
<comment type="subcellular location">
    <subcellularLocation>
        <location evidence="1">Cell membrane</location>
        <topology evidence="1">Multi-pass membrane protein</topology>
    </subcellularLocation>
    <subcellularLocation>
        <location evidence="6">Membrane</location>
        <topology evidence="6">Multi-pass membrane protein</topology>
    </subcellularLocation>
</comment>
<comment type="similarity">
    <text evidence="6">Belongs to the exbB/tolQ family.</text>
</comment>
<keyword evidence="4 7" id="KW-1133">Transmembrane helix</keyword>
<evidence type="ECO:0000256" key="2">
    <source>
        <dbReference type="ARBA" id="ARBA00022475"/>
    </source>
</evidence>
<dbReference type="EMBL" id="CP036287">
    <property type="protein sequence ID" value="QDU68568.1"/>
    <property type="molecule type" value="Genomic_DNA"/>
</dbReference>
<evidence type="ECO:0000256" key="7">
    <source>
        <dbReference type="SAM" id="Phobius"/>
    </source>
</evidence>
<reference evidence="9 10" key="1">
    <citation type="submission" date="2019-02" db="EMBL/GenBank/DDBJ databases">
        <title>Deep-cultivation of Planctomycetes and their phenomic and genomic characterization uncovers novel biology.</title>
        <authorList>
            <person name="Wiegand S."/>
            <person name="Jogler M."/>
            <person name="Boedeker C."/>
            <person name="Pinto D."/>
            <person name="Vollmers J."/>
            <person name="Rivas-Marin E."/>
            <person name="Kohn T."/>
            <person name="Peeters S.H."/>
            <person name="Heuer A."/>
            <person name="Rast P."/>
            <person name="Oberbeckmann S."/>
            <person name="Bunk B."/>
            <person name="Jeske O."/>
            <person name="Meyerdierks A."/>
            <person name="Storesund J.E."/>
            <person name="Kallscheuer N."/>
            <person name="Luecker S."/>
            <person name="Lage O.M."/>
            <person name="Pohl T."/>
            <person name="Merkel B.J."/>
            <person name="Hornburger P."/>
            <person name="Mueller R.-W."/>
            <person name="Bruemmer F."/>
            <person name="Labrenz M."/>
            <person name="Spormann A.M."/>
            <person name="Op den Camp H."/>
            <person name="Overmann J."/>
            <person name="Amann R."/>
            <person name="Jetten M.S.M."/>
            <person name="Mascher T."/>
            <person name="Medema M.H."/>
            <person name="Devos D.P."/>
            <person name="Kaster A.-K."/>
            <person name="Ovreas L."/>
            <person name="Rohde M."/>
            <person name="Galperin M.Y."/>
            <person name="Jogler C."/>
        </authorList>
    </citation>
    <scope>NUCLEOTIDE SEQUENCE [LARGE SCALE GENOMIC DNA]</scope>
    <source>
        <strain evidence="9 10">Pla133</strain>
    </source>
</reference>
<evidence type="ECO:0000256" key="6">
    <source>
        <dbReference type="RuleBase" id="RU004057"/>
    </source>
</evidence>
<gene>
    <name evidence="9" type="primary">exbB_5</name>
    <name evidence="9" type="ORF">Pla133_36670</name>
</gene>